<dbReference type="Pfam" id="PF00862">
    <property type="entry name" value="GT-B_Sucrose_synth"/>
    <property type="match status" value="1"/>
</dbReference>
<feature type="domain" description="Sucrose synthase EPBD" evidence="11">
    <location>
        <begin position="145"/>
        <end position="233"/>
    </location>
</feature>
<dbReference type="GO" id="GO:0016157">
    <property type="term" value="F:sucrose synthase activity"/>
    <property type="evidence" value="ECO:0007669"/>
    <property type="project" value="UniProtKB-UniRule"/>
</dbReference>
<dbReference type="AlphaFoldDB" id="A0A1G5PJE5"/>
<dbReference type="STRING" id="415747.SAMN03097708_00218"/>
<dbReference type="PANTHER" id="PTHR45839">
    <property type="match status" value="1"/>
</dbReference>
<evidence type="ECO:0000259" key="11">
    <source>
        <dbReference type="Pfam" id="PF24862"/>
    </source>
</evidence>
<evidence type="ECO:0000259" key="10">
    <source>
        <dbReference type="Pfam" id="PF24861"/>
    </source>
</evidence>
<feature type="domain" description="Glycosyl transferase family 1" evidence="8">
    <location>
        <begin position="561"/>
        <end position="718"/>
    </location>
</feature>
<dbReference type="Pfam" id="PF24861">
    <property type="entry name" value="SUS_N"/>
    <property type="match status" value="1"/>
</dbReference>
<dbReference type="InterPro" id="IPR000368">
    <property type="entry name" value="Sucrose_synth_GT-B1"/>
</dbReference>
<evidence type="ECO:0000256" key="2">
    <source>
        <dbReference type="ARBA" id="ARBA00012540"/>
    </source>
</evidence>
<dbReference type="Gene3D" id="3.40.50.2000">
    <property type="entry name" value="Glycogen Phosphorylase B"/>
    <property type="match status" value="2"/>
</dbReference>
<organism evidence="12 13">
    <name type="scientific">Thiohalomonas denitrificans</name>
    <dbReference type="NCBI Taxonomy" id="415747"/>
    <lineage>
        <taxon>Bacteria</taxon>
        <taxon>Pseudomonadati</taxon>
        <taxon>Pseudomonadota</taxon>
        <taxon>Gammaproteobacteria</taxon>
        <taxon>Thiohalomonadales</taxon>
        <taxon>Thiohalomonadaceae</taxon>
        <taxon>Thiohalomonas</taxon>
    </lineage>
</organism>
<dbReference type="EMBL" id="FMWD01000001">
    <property type="protein sequence ID" value="SCZ49633.1"/>
    <property type="molecule type" value="Genomic_DNA"/>
</dbReference>
<evidence type="ECO:0000256" key="1">
    <source>
        <dbReference type="ARBA" id="ARBA00006530"/>
    </source>
</evidence>
<dbReference type="EC" id="2.4.1.13" evidence="2 7"/>
<dbReference type="InterPro" id="IPR012820">
    <property type="entry name" value="Sucrose_synthase_pln/cyn"/>
</dbReference>
<dbReference type="Gene3D" id="1.20.120.1230">
    <property type="match status" value="1"/>
</dbReference>
<dbReference type="InterPro" id="IPR056736">
    <property type="entry name" value="SUS_EPBD"/>
</dbReference>
<evidence type="ECO:0000256" key="6">
    <source>
        <dbReference type="ARBA" id="ARBA00049030"/>
    </source>
</evidence>
<dbReference type="Pfam" id="PF24862">
    <property type="entry name" value="SUS_EPBD"/>
    <property type="match status" value="1"/>
</dbReference>
<dbReference type="Gene3D" id="3.10.450.330">
    <property type="match status" value="1"/>
</dbReference>
<evidence type="ECO:0000313" key="12">
    <source>
        <dbReference type="EMBL" id="SCZ49633.1"/>
    </source>
</evidence>
<evidence type="ECO:0000313" key="13">
    <source>
        <dbReference type="Proteomes" id="UP000199648"/>
    </source>
</evidence>
<dbReference type="Pfam" id="PF00534">
    <property type="entry name" value="Glycos_transf_1"/>
    <property type="match status" value="1"/>
</dbReference>
<evidence type="ECO:0000256" key="5">
    <source>
        <dbReference type="ARBA" id="ARBA00022679"/>
    </source>
</evidence>
<evidence type="ECO:0000256" key="4">
    <source>
        <dbReference type="ARBA" id="ARBA00022676"/>
    </source>
</evidence>
<evidence type="ECO:0000256" key="7">
    <source>
        <dbReference type="NCBIfam" id="TIGR02470"/>
    </source>
</evidence>
<dbReference type="InterPro" id="IPR001296">
    <property type="entry name" value="Glyco_trans_1"/>
</dbReference>
<dbReference type="NCBIfam" id="TIGR02470">
    <property type="entry name" value="sucr_synth"/>
    <property type="match status" value="1"/>
</dbReference>
<accession>A0A1G5PJE5</accession>
<evidence type="ECO:0000259" key="9">
    <source>
        <dbReference type="Pfam" id="PF00862"/>
    </source>
</evidence>
<dbReference type="GO" id="GO:0005985">
    <property type="term" value="P:sucrose metabolic process"/>
    <property type="evidence" value="ECO:0007669"/>
    <property type="project" value="UniProtKB-UniRule"/>
</dbReference>
<evidence type="ECO:0000259" key="8">
    <source>
        <dbReference type="Pfam" id="PF00534"/>
    </source>
</evidence>
<dbReference type="Proteomes" id="UP000199648">
    <property type="component" value="Unassembled WGS sequence"/>
</dbReference>
<feature type="domain" description="Sucrose synthase N-terminal" evidence="10">
    <location>
        <begin position="5"/>
        <end position="110"/>
    </location>
</feature>
<dbReference type="InterPro" id="IPR056735">
    <property type="entry name" value="SUS_N"/>
</dbReference>
<protein>
    <recommendedName>
        <fullName evidence="3 7">Sucrose synthase</fullName>
        <ecNumber evidence="2 7">2.4.1.13</ecNumber>
    </recommendedName>
</protein>
<sequence length="805" mass="92735">MIPGLGEFLDKYRNAIYSLLRHYVGLDKPFLLRSELWDEFTRFCEKREHQHLCDSAMARAIGFSQEAVIEAPWVYLAVRPRIARWTYLRFHLDTLDHEEVTTSEFLSFKERVHGGGGNQEWMPEIDLGPFNREFPRLKEPRSIGRGVEFLNRRLSSQLFQEIGKGDKRLLEFLRMHQCQGRQLMLNDRVADVIALGHALHRAEEYLSEQPPEAGWERVGDALQQLGFEPGWGRTVARMREQLSLLTDILEAPAPEPLARLLGEMPMIFNLAIVSPHGFFGQSNVLGLPDTGGQVVYILDQVRALEREIFRRVRDQGLEIEPQILVVTRLIPEAGSTSCDEHLERIAGTRNARILRIPFRADSGEVIPQWLSRFEIWPYLERFALDAEREVLAELKARPDLIIGNYSDGSLVATLLSERLHVTQCNVAHALEKTKYLYADLYWRENEPEYHFSCQFTADLIAMNAADFIITSTYQEIAGTAESVGQYESYGAFTMPGLYRVVNGIDVFDPKFNIVSPGADSDIYFPYTETKRRLPGLHEEIKQLVFGDEDRPDARGRFREIDKPVILTMARLDPIKNISGLVEWYGRSPELREQANLLVIAGHVNIEQSGDREERDQIQRMHRLIDEHGLDGQLRWLGLHLDKHLAGELYRYIAERRGVFVQPALFEAFGLTVVEAMSSGLPTFATRYGGPLEIIQHGQSGFHIDPNHGDRAAEEIADFFYRCKTDPGYWEQISANGLQRIHEHYTWERYASRLLSLSCIYGFWKYVTNLERDEMRRYLEMFYGLAYRKRVETVRNPAVDNQLPTA</sequence>
<keyword evidence="5" id="KW-0808">Transferase</keyword>
<name>A0A1G5PJE5_9GAMM</name>
<comment type="catalytic activity">
    <reaction evidence="6">
        <text>an NDP-alpha-D-glucose + D-fructose = a ribonucleoside 5'-diphosphate + sucrose + H(+)</text>
        <dbReference type="Rhea" id="RHEA:16241"/>
        <dbReference type="ChEBI" id="CHEBI:15378"/>
        <dbReference type="ChEBI" id="CHEBI:17992"/>
        <dbReference type="ChEBI" id="CHEBI:37721"/>
        <dbReference type="ChEBI" id="CHEBI:57930"/>
        <dbReference type="ChEBI" id="CHEBI:76533"/>
        <dbReference type="EC" id="2.4.1.13"/>
    </reaction>
</comment>
<proteinExistence type="inferred from homology"/>
<keyword evidence="4" id="KW-0328">Glycosyltransferase</keyword>
<comment type="similarity">
    <text evidence="1">Belongs to the glycosyltransferase 1 family.</text>
</comment>
<feature type="domain" description="Sucrose synthase first GT-B" evidence="9">
    <location>
        <begin position="257"/>
        <end position="545"/>
    </location>
</feature>
<reference evidence="12 13" key="1">
    <citation type="submission" date="2016-10" db="EMBL/GenBank/DDBJ databases">
        <authorList>
            <person name="de Groot N.N."/>
        </authorList>
    </citation>
    <scope>NUCLEOTIDE SEQUENCE [LARGE SCALE GENOMIC DNA]</scope>
    <source>
        <strain evidence="12 13">HLD2</strain>
    </source>
</reference>
<dbReference type="PANTHER" id="PTHR45839:SF7">
    <property type="entry name" value="SUCROSE SYNTHASE 1"/>
    <property type="match status" value="1"/>
</dbReference>
<gene>
    <name evidence="12" type="ORF">SAMN03097708_00218</name>
</gene>
<evidence type="ECO:0000256" key="3">
    <source>
        <dbReference type="ARBA" id="ARBA00020955"/>
    </source>
</evidence>
<dbReference type="RefSeq" id="WP_245688193.1">
    <property type="nucleotide sequence ID" value="NZ_FMWD01000001.1"/>
</dbReference>
<dbReference type="SUPFAM" id="SSF53756">
    <property type="entry name" value="UDP-Glycosyltransferase/glycogen phosphorylase"/>
    <property type="match status" value="1"/>
</dbReference>
<keyword evidence="13" id="KW-1185">Reference proteome</keyword>